<dbReference type="KEGG" id="aht:ANTHELSMS3_04788"/>
<reference evidence="6 9" key="1">
    <citation type="submission" date="2017-07" db="EMBL/GenBank/DDBJ databases">
        <title>Genome Sequence of Antarctobacter heliothermus Strain SMS3 Isolated from a culture of the Diatom Skeletonema marinoi.</title>
        <authorList>
            <person name="Topel M."/>
            <person name="Pinder M.I.M."/>
            <person name="Johansson O.N."/>
            <person name="Kourtchenko O."/>
            <person name="Godhe A."/>
            <person name="Clarke A.K."/>
        </authorList>
    </citation>
    <scope>NUCLEOTIDE SEQUENCE [LARGE SCALE GENOMIC DNA]</scope>
    <source>
        <strain evidence="6 9">SMS3</strain>
        <plasmid evidence="9">Plasmid psms3-1</plasmid>
        <plasmid evidence="6">pSMS3-1</plasmid>
    </source>
</reference>
<dbReference type="GO" id="GO:0032196">
    <property type="term" value="P:transposition"/>
    <property type="evidence" value="ECO:0007669"/>
    <property type="project" value="UniProtKB-KW"/>
</dbReference>
<dbReference type="InterPro" id="IPR012337">
    <property type="entry name" value="RNaseH-like_sf"/>
</dbReference>
<evidence type="ECO:0000313" key="7">
    <source>
        <dbReference type="EMBL" id="ASP23182.1"/>
    </source>
</evidence>
<evidence type="ECO:0000313" key="6">
    <source>
        <dbReference type="EMBL" id="ASP23178.1"/>
    </source>
</evidence>
<dbReference type="NCBIfam" id="NF033587">
    <property type="entry name" value="transpos_IS6"/>
    <property type="match status" value="1"/>
</dbReference>
<dbReference type="GO" id="GO:0003677">
    <property type="term" value="F:DNA binding"/>
    <property type="evidence" value="ECO:0007669"/>
    <property type="project" value="UniProtKB-KW"/>
</dbReference>
<geneLocation type="plasmid" evidence="9">
    <name>psms3-1</name>
</geneLocation>
<keyword evidence="2" id="KW-0815">Transposition</keyword>
<protein>
    <submittedName>
        <fullName evidence="6">DDE domain protein</fullName>
    </submittedName>
</protein>
<evidence type="ECO:0000256" key="3">
    <source>
        <dbReference type="ARBA" id="ARBA00023125"/>
    </source>
</evidence>
<evidence type="ECO:0000256" key="1">
    <source>
        <dbReference type="ARBA" id="ARBA00002286"/>
    </source>
</evidence>
<dbReference type="InterPro" id="IPR032874">
    <property type="entry name" value="DDE_dom"/>
</dbReference>
<geneLocation type="plasmid" evidence="6">
    <name>pSMS3-1</name>
</geneLocation>
<accession>A0A222EAU2</accession>
<dbReference type="InterPro" id="IPR047930">
    <property type="entry name" value="Transpos_IS6"/>
</dbReference>
<dbReference type="RefSeq" id="WP_094037312.1">
    <property type="nucleotide sequence ID" value="NZ_CP022541.1"/>
</dbReference>
<evidence type="ECO:0000256" key="2">
    <source>
        <dbReference type="ARBA" id="ARBA00022578"/>
    </source>
</evidence>
<dbReference type="InterPro" id="IPR036397">
    <property type="entry name" value="RNaseH_sf"/>
</dbReference>
<proteinExistence type="predicted"/>
<dbReference type="KEGG" id="aht:ANTHELSMS3_04814"/>
<dbReference type="InterPro" id="IPR052183">
    <property type="entry name" value="IS_Transposase"/>
</dbReference>
<dbReference type="OrthoDB" id="4315389at2"/>
<keyword evidence="6" id="KW-0614">Plasmid</keyword>
<gene>
    <name evidence="6" type="ORF">ANTHELSMS3_04784</name>
    <name evidence="7" type="ORF">ANTHELSMS3_04788</name>
    <name evidence="8" type="ORF">ANTHELSMS3_04814</name>
</gene>
<dbReference type="EMBL" id="CP022541">
    <property type="protein sequence ID" value="ASP23208.1"/>
    <property type="molecule type" value="Genomic_DNA"/>
</dbReference>
<dbReference type="SUPFAM" id="SSF53098">
    <property type="entry name" value="Ribonuclease H-like"/>
    <property type="match status" value="1"/>
</dbReference>
<name>A0A222EAU2_9RHOB</name>
<evidence type="ECO:0000313" key="8">
    <source>
        <dbReference type="EMBL" id="ASP23208.1"/>
    </source>
</evidence>
<dbReference type="EMBL" id="CP022541">
    <property type="protein sequence ID" value="ASP23178.1"/>
    <property type="molecule type" value="Genomic_DNA"/>
</dbReference>
<dbReference type="PANTHER" id="PTHR35528">
    <property type="entry name" value="BLL1675 PROTEIN"/>
    <property type="match status" value="1"/>
</dbReference>
<evidence type="ECO:0000259" key="5">
    <source>
        <dbReference type="Pfam" id="PF13610"/>
    </source>
</evidence>
<evidence type="ECO:0000313" key="9">
    <source>
        <dbReference type="Proteomes" id="UP000203589"/>
    </source>
</evidence>
<dbReference type="Pfam" id="PF13610">
    <property type="entry name" value="DDE_Tnp_IS240"/>
    <property type="match status" value="1"/>
</dbReference>
<keyword evidence="3" id="KW-0238">DNA-binding</keyword>
<evidence type="ECO:0000256" key="4">
    <source>
        <dbReference type="ARBA" id="ARBA00023172"/>
    </source>
</evidence>
<dbReference type="EMBL" id="CP022541">
    <property type="protein sequence ID" value="ASP23182.1"/>
    <property type="molecule type" value="Genomic_DNA"/>
</dbReference>
<comment type="function">
    <text evidence="1">Involved in the transposition of the insertion sequence.</text>
</comment>
<dbReference type="Proteomes" id="UP000203589">
    <property type="component" value="Plasmid pSMS3-1"/>
</dbReference>
<sequence length="239" mass="27847">MPCRDPFKGHRFPKDVILLAVRWYCRYPLSYRNVRDLLAERGITIDAATIYRWVQKFSPEIRRRAYGRHRSWRGLQWHVDETYVRVNGRWCYLWRAVDQCGQLIDFRLTARRTASAARAFMRQASDSVRCYHPLTIVTDKAHSYAKVIGEWNARSSPEDAIRHVTRKYLNNRIEGDHAVLKHRLAPMRGLQSLSSAKATLKGVETFRAIRNGHFAGCEQGVANEIAFVRNLFDDKKKVA</sequence>
<feature type="domain" description="DDE" evidence="5">
    <location>
        <begin position="76"/>
        <end position="213"/>
    </location>
</feature>
<dbReference type="KEGG" id="aht:ANTHELSMS3_04784"/>
<keyword evidence="9" id="KW-1185">Reference proteome</keyword>
<dbReference type="AlphaFoldDB" id="A0A222EAU2"/>
<dbReference type="PANTHER" id="PTHR35528:SF3">
    <property type="entry name" value="BLL1675 PROTEIN"/>
    <property type="match status" value="1"/>
</dbReference>
<dbReference type="Gene3D" id="3.30.420.10">
    <property type="entry name" value="Ribonuclease H-like superfamily/Ribonuclease H"/>
    <property type="match status" value="1"/>
</dbReference>
<dbReference type="GO" id="GO:0006310">
    <property type="term" value="P:DNA recombination"/>
    <property type="evidence" value="ECO:0007669"/>
    <property type="project" value="UniProtKB-KW"/>
</dbReference>
<keyword evidence="4" id="KW-0233">DNA recombination</keyword>
<organism evidence="6 9">
    <name type="scientific">Antarctobacter heliothermus</name>
    <dbReference type="NCBI Taxonomy" id="74033"/>
    <lineage>
        <taxon>Bacteria</taxon>
        <taxon>Pseudomonadati</taxon>
        <taxon>Pseudomonadota</taxon>
        <taxon>Alphaproteobacteria</taxon>
        <taxon>Rhodobacterales</taxon>
        <taxon>Roseobacteraceae</taxon>
        <taxon>Antarctobacter</taxon>
    </lineage>
</organism>